<dbReference type="GO" id="GO:0016614">
    <property type="term" value="F:oxidoreductase activity, acting on CH-OH group of donors"/>
    <property type="evidence" value="ECO:0007669"/>
    <property type="project" value="InterPro"/>
</dbReference>
<evidence type="ECO:0000256" key="3">
    <source>
        <dbReference type="ARBA" id="ARBA00022630"/>
    </source>
</evidence>
<dbReference type="PANTHER" id="PTHR11552:SF147">
    <property type="entry name" value="CHOLINE DEHYDROGENASE, MITOCHONDRIAL"/>
    <property type="match status" value="1"/>
</dbReference>
<dbReference type="PANTHER" id="PTHR11552">
    <property type="entry name" value="GLUCOSE-METHANOL-CHOLINE GMC OXIDOREDUCTASE"/>
    <property type="match status" value="1"/>
</dbReference>
<comment type="cofactor">
    <cofactor evidence="1">
        <name>FAD</name>
        <dbReference type="ChEBI" id="CHEBI:57692"/>
    </cofactor>
</comment>
<dbReference type="EMBL" id="UOEO01000217">
    <property type="protein sequence ID" value="VAW22866.1"/>
    <property type="molecule type" value="Genomic_DNA"/>
</dbReference>
<dbReference type="PROSITE" id="PS00624">
    <property type="entry name" value="GMC_OXRED_2"/>
    <property type="match status" value="1"/>
</dbReference>
<name>A0A3B0UT62_9ZZZZ</name>
<dbReference type="Pfam" id="PF00732">
    <property type="entry name" value="GMC_oxred_N"/>
    <property type="match status" value="1"/>
</dbReference>
<dbReference type="InterPro" id="IPR012132">
    <property type="entry name" value="GMC_OxRdtase"/>
</dbReference>
<sequence>MADAYDFIIVGGGPAGCVLARRLVDTGKVSVLLLEAGPSDWNPLLHMPAGFTKLTGSSHSWGYETTAQKGLGGKQVWYPQGRVLGGGSSINAQLYTRGNKWDYDNWAANGCEGWSYDQVLPYFIKSEDNNRYANQYHGQGGPLKVSDVIPHKLTAAFVRAAQQAGMNFNPDFNGAEQKGLGYYQVTNRDGKRSSASVCYLRPVIKNERLTVKTRAYVEKIEVKNSRVVAVHVGGQRIKAKREVLLAAGAIGSPRILLHSGIGPSQHLNEVGVDVVIDAPYVGENLHDHMDVFIVSECSGNFSFDRYKPWYMSAIAGIQYLAFGTGIIASNICDGGGFWNSDASEAIPDTQFHFLPGSGLEHGLKPISNGVTLNTAWLRPLSRGRVRLKSNDPLAKVHIDPNYWGDRRDVEMSIKGFKLGRRIMAQDAFKPFIKSESTPGSSVISDEDIEQYAFKHAKTDYHPVGTCKMGADDDKTAVVTPDLKFKGIDGLRVCDSSVMPFINSSNTCAPTIMIAEKAADMICADHKL</sequence>
<evidence type="ECO:0000256" key="2">
    <source>
        <dbReference type="ARBA" id="ARBA00010790"/>
    </source>
</evidence>
<comment type="similarity">
    <text evidence="2">Belongs to the GMC oxidoreductase family.</text>
</comment>
<proteinExistence type="inferred from homology"/>
<dbReference type="SUPFAM" id="SSF51905">
    <property type="entry name" value="FAD/NAD(P)-binding domain"/>
    <property type="match status" value="1"/>
</dbReference>
<dbReference type="AlphaFoldDB" id="A0A3B0UT62"/>
<evidence type="ECO:0000256" key="4">
    <source>
        <dbReference type="ARBA" id="ARBA00022827"/>
    </source>
</evidence>
<keyword evidence="4" id="KW-0274">FAD</keyword>
<dbReference type="Gene3D" id="3.50.50.60">
    <property type="entry name" value="FAD/NAD(P)-binding domain"/>
    <property type="match status" value="1"/>
</dbReference>
<reference evidence="7" key="1">
    <citation type="submission" date="2018-06" db="EMBL/GenBank/DDBJ databases">
        <authorList>
            <person name="Zhirakovskaya E."/>
        </authorList>
    </citation>
    <scope>NUCLEOTIDE SEQUENCE</scope>
</reference>
<evidence type="ECO:0000259" key="5">
    <source>
        <dbReference type="PROSITE" id="PS00623"/>
    </source>
</evidence>
<dbReference type="SUPFAM" id="SSF54373">
    <property type="entry name" value="FAD-linked reductases, C-terminal domain"/>
    <property type="match status" value="1"/>
</dbReference>
<evidence type="ECO:0000313" key="7">
    <source>
        <dbReference type="EMBL" id="VAW22866.1"/>
    </source>
</evidence>
<feature type="domain" description="Glucose-methanol-choline oxidoreductase N-terminal" evidence="6">
    <location>
        <begin position="248"/>
        <end position="262"/>
    </location>
</feature>
<feature type="domain" description="Glucose-methanol-choline oxidoreductase N-terminal" evidence="5">
    <location>
        <begin position="81"/>
        <end position="104"/>
    </location>
</feature>
<dbReference type="InterPro" id="IPR036188">
    <property type="entry name" value="FAD/NAD-bd_sf"/>
</dbReference>
<evidence type="ECO:0000256" key="1">
    <source>
        <dbReference type="ARBA" id="ARBA00001974"/>
    </source>
</evidence>
<keyword evidence="3" id="KW-0285">Flavoprotein</keyword>
<accession>A0A3B0UT62</accession>
<protein>
    <submittedName>
        <fullName evidence="7">Oxidoreductase, GMC family</fullName>
    </submittedName>
</protein>
<dbReference type="Pfam" id="PF05199">
    <property type="entry name" value="GMC_oxred_C"/>
    <property type="match status" value="1"/>
</dbReference>
<dbReference type="GO" id="GO:0050660">
    <property type="term" value="F:flavin adenine dinucleotide binding"/>
    <property type="evidence" value="ECO:0007669"/>
    <property type="project" value="InterPro"/>
</dbReference>
<dbReference type="PROSITE" id="PS00623">
    <property type="entry name" value="GMC_OXRED_1"/>
    <property type="match status" value="1"/>
</dbReference>
<dbReference type="PIRSF" id="PIRSF000137">
    <property type="entry name" value="Alcohol_oxidase"/>
    <property type="match status" value="1"/>
</dbReference>
<evidence type="ECO:0000259" key="6">
    <source>
        <dbReference type="PROSITE" id="PS00624"/>
    </source>
</evidence>
<dbReference type="InterPro" id="IPR007867">
    <property type="entry name" value="GMC_OxRtase_C"/>
</dbReference>
<organism evidence="7">
    <name type="scientific">hydrothermal vent metagenome</name>
    <dbReference type="NCBI Taxonomy" id="652676"/>
    <lineage>
        <taxon>unclassified sequences</taxon>
        <taxon>metagenomes</taxon>
        <taxon>ecological metagenomes</taxon>
    </lineage>
</organism>
<gene>
    <name evidence="7" type="ORF">MNBD_ALPHA12-1773</name>
</gene>
<dbReference type="InterPro" id="IPR000172">
    <property type="entry name" value="GMC_OxRdtase_N"/>
</dbReference>
<dbReference type="Gene3D" id="3.30.560.10">
    <property type="entry name" value="Glucose Oxidase, domain 3"/>
    <property type="match status" value="1"/>
</dbReference>